<keyword evidence="1" id="KW-0812">Transmembrane</keyword>
<keyword evidence="1" id="KW-1133">Transmembrane helix</keyword>
<dbReference type="EMBL" id="CP031395">
    <property type="protein sequence ID" value="QBK04719.1"/>
    <property type="molecule type" value="Genomic_DNA"/>
</dbReference>
<dbReference type="InterPro" id="IPR014717">
    <property type="entry name" value="Transl_elong_EF1B/ribsomal_bS6"/>
</dbReference>
<dbReference type="GO" id="GO:0043107">
    <property type="term" value="P:type IV pilus-dependent motility"/>
    <property type="evidence" value="ECO:0007669"/>
    <property type="project" value="InterPro"/>
</dbReference>
<protein>
    <recommendedName>
        <fullName evidence="4">Pilus assembly protein PilO</fullName>
    </recommendedName>
</protein>
<dbReference type="InterPro" id="IPR007445">
    <property type="entry name" value="PilO"/>
</dbReference>
<name>A0A4V1A240_9BURK</name>
<dbReference type="KEGG" id="hgr:DW355_07975"/>
<dbReference type="Pfam" id="PF04350">
    <property type="entry name" value="PilO"/>
    <property type="match status" value="1"/>
</dbReference>
<dbReference type="OrthoDB" id="9802133at2"/>
<feature type="transmembrane region" description="Helical" evidence="1">
    <location>
        <begin position="16"/>
        <end position="39"/>
    </location>
</feature>
<proteinExistence type="predicted"/>
<accession>A0A4V1A240</accession>
<dbReference type="RefSeq" id="WP_131279091.1">
    <property type="nucleotide sequence ID" value="NZ_CP031395.1"/>
</dbReference>
<dbReference type="PANTHER" id="PTHR39555:SF1">
    <property type="entry name" value="TYPE IV PILUS INNER MEMBRANE COMPONENT PILO"/>
    <property type="match status" value="1"/>
</dbReference>
<evidence type="ECO:0000256" key="1">
    <source>
        <dbReference type="SAM" id="Phobius"/>
    </source>
</evidence>
<dbReference type="Gene3D" id="3.30.70.60">
    <property type="match status" value="1"/>
</dbReference>
<sequence length="216" mass="23550">MRAASLSWSAPQDWPWLARGGVLVLIAVLPVLVLGRLGLQSEMHMLQPLGAQAQQARDDYRSRLAQIQAMDALRERRVTLLGALWSPQAGASIPDQAQAWTETLLRDIHRVGQNPGLRFELFRPGAPVTRPHHLELPFTLRAVGTYQALGAFVAGLATLTPVVTVDRLTLVPRTGGAGFEVGGLLALEVTARACRAREAHERVTAGVRFSTTSERR</sequence>
<dbReference type="PANTHER" id="PTHR39555">
    <property type="entry name" value="FIMBRIAL ASSEMBLY PROTEIN PILO-LIKE PROTEIN-RELATED"/>
    <property type="match status" value="1"/>
</dbReference>
<evidence type="ECO:0000313" key="3">
    <source>
        <dbReference type="Proteomes" id="UP000292939"/>
    </source>
</evidence>
<dbReference type="GO" id="GO:0043683">
    <property type="term" value="P:type IV pilus assembly"/>
    <property type="evidence" value="ECO:0007669"/>
    <property type="project" value="InterPro"/>
</dbReference>
<keyword evidence="1" id="KW-0472">Membrane</keyword>
<dbReference type="Proteomes" id="UP000292939">
    <property type="component" value="Chromosome"/>
</dbReference>
<dbReference type="AlphaFoldDB" id="A0A4V1A240"/>
<gene>
    <name evidence="2" type="ORF">DW355_07975</name>
</gene>
<evidence type="ECO:0008006" key="4">
    <source>
        <dbReference type="Google" id="ProtNLM"/>
    </source>
</evidence>
<evidence type="ECO:0000313" key="2">
    <source>
        <dbReference type="EMBL" id="QBK04719.1"/>
    </source>
</evidence>
<reference evidence="2 3" key="1">
    <citation type="submission" date="2018-07" db="EMBL/GenBank/DDBJ databases">
        <title>Exploring interactions and the metabolic potential of the ultra-small soil bacteria Hylemonella gracilis.</title>
        <authorList>
            <person name="Tyc O."/>
            <person name="Kulkarni P."/>
            <person name="Gawehns F."/>
            <person name="Hundscheid M."/>
            <person name="Zweers H."/>
            <person name="Garbeva P."/>
        </authorList>
    </citation>
    <scope>NUCLEOTIDE SEQUENCE [LARGE SCALE GENOMIC DNA]</scope>
    <source>
        <strain evidence="2 3">NS1</strain>
    </source>
</reference>
<organism evidence="2 3">
    <name type="scientific">Hylemonella gracilis</name>
    <dbReference type="NCBI Taxonomy" id="80880"/>
    <lineage>
        <taxon>Bacteria</taxon>
        <taxon>Pseudomonadati</taxon>
        <taxon>Pseudomonadota</taxon>
        <taxon>Betaproteobacteria</taxon>
        <taxon>Burkholderiales</taxon>
        <taxon>Comamonadaceae</taxon>
        <taxon>Hylemonella</taxon>
    </lineage>
</organism>